<evidence type="ECO:0000313" key="1">
    <source>
        <dbReference type="EMBL" id="CAF4703008.1"/>
    </source>
</evidence>
<accession>A0A821IS51</accession>
<comment type="caution">
    <text evidence="1">The sequence shown here is derived from an EMBL/GenBank/DDBJ whole genome shotgun (WGS) entry which is preliminary data.</text>
</comment>
<name>A0A821IS51_9BILA</name>
<keyword evidence="2" id="KW-1185">Reference proteome</keyword>
<reference evidence="1" key="1">
    <citation type="submission" date="2021-02" db="EMBL/GenBank/DDBJ databases">
        <authorList>
            <person name="Nowell W R."/>
        </authorList>
    </citation>
    <scope>NUCLEOTIDE SEQUENCE</scope>
</reference>
<evidence type="ECO:0000313" key="2">
    <source>
        <dbReference type="Proteomes" id="UP000663866"/>
    </source>
</evidence>
<gene>
    <name evidence="1" type="ORF">OVN521_LOCUS48466</name>
</gene>
<protein>
    <submittedName>
        <fullName evidence="1">Uncharacterized protein</fullName>
    </submittedName>
</protein>
<dbReference type="EMBL" id="CAJOBG010101003">
    <property type="protein sequence ID" value="CAF4703008.1"/>
    <property type="molecule type" value="Genomic_DNA"/>
</dbReference>
<dbReference type="AlphaFoldDB" id="A0A821IS51"/>
<feature type="non-terminal residue" evidence="1">
    <location>
        <position position="1"/>
    </location>
</feature>
<proteinExistence type="predicted"/>
<sequence>MENFSQTSFIDNNNVSDDEMIEKSTFNHPIMMPPIMAQDVTLPDFHIKSSDMSP</sequence>
<organism evidence="1 2">
    <name type="scientific">Rotaria magnacalcarata</name>
    <dbReference type="NCBI Taxonomy" id="392030"/>
    <lineage>
        <taxon>Eukaryota</taxon>
        <taxon>Metazoa</taxon>
        <taxon>Spiralia</taxon>
        <taxon>Gnathifera</taxon>
        <taxon>Rotifera</taxon>
        <taxon>Eurotatoria</taxon>
        <taxon>Bdelloidea</taxon>
        <taxon>Philodinida</taxon>
        <taxon>Philodinidae</taxon>
        <taxon>Rotaria</taxon>
    </lineage>
</organism>
<dbReference type="Proteomes" id="UP000663866">
    <property type="component" value="Unassembled WGS sequence"/>
</dbReference>